<reference evidence="2 3" key="1">
    <citation type="submission" date="2017-11" db="EMBL/GenBank/DDBJ databases">
        <title>De novo assembly and phasing of dikaryotic genomes from two isolates of Puccinia coronata f. sp. avenae, the causal agent of oat crown rust.</title>
        <authorList>
            <person name="Miller M.E."/>
            <person name="Zhang Y."/>
            <person name="Omidvar V."/>
            <person name="Sperschneider J."/>
            <person name="Schwessinger B."/>
            <person name="Raley C."/>
            <person name="Palmer J.M."/>
            <person name="Garnica D."/>
            <person name="Upadhyaya N."/>
            <person name="Rathjen J."/>
            <person name="Taylor J.M."/>
            <person name="Park R.F."/>
            <person name="Dodds P.N."/>
            <person name="Hirsch C.D."/>
            <person name="Kianian S.F."/>
            <person name="Figueroa M."/>
        </authorList>
    </citation>
    <scope>NUCLEOTIDE SEQUENCE [LARGE SCALE GENOMIC DNA]</scope>
    <source>
        <strain evidence="2">12NC29</strain>
    </source>
</reference>
<feature type="region of interest" description="Disordered" evidence="1">
    <location>
        <begin position="50"/>
        <end position="82"/>
    </location>
</feature>
<comment type="caution">
    <text evidence="2">The sequence shown here is derived from an EMBL/GenBank/DDBJ whole genome shotgun (WGS) entry which is preliminary data.</text>
</comment>
<sequence length="138" mass="15287">TPSHQQLEKILRPSTLCKLINPPGGPDCGPSNPLQNLLKHSNRHLIPSQFEHTAHQQASSHSTQAHLHGATPWPRPPISSMASAKLPPWQKQFIGHSMKHSVSMDKMACMECSFCSVQPSSQAPPAMHWSQQFAHNHN</sequence>
<dbReference type="AlphaFoldDB" id="A0A2N5TQW3"/>
<name>A0A2N5TQW3_9BASI</name>
<protein>
    <submittedName>
        <fullName evidence="2">Uncharacterized protein</fullName>
    </submittedName>
</protein>
<evidence type="ECO:0000256" key="1">
    <source>
        <dbReference type="SAM" id="MobiDB-lite"/>
    </source>
</evidence>
<organism evidence="2 3">
    <name type="scientific">Puccinia coronata f. sp. avenae</name>
    <dbReference type="NCBI Taxonomy" id="200324"/>
    <lineage>
        <taxon>Eukaryota</taxon>
        <taxon>Fungi</taxon>
        <taxon>Dikarya</taxon>
        <taxon>Basidiomycota</taxon>
        <taxon>Pucciniomycotina</taxon>
        <taxon>Pucciniomycetes</taxon>
        <taxon>Pucciniales</taxon>
        <taxon>Pucciniaceae</taxon>
        <taxon>Puccinia</taxon>
    </lineage>
</organism>
<evidence type="ECO:0000313" key="2">
    <source>
        <dbReference type="EMBL" id="PLW27866.1"/>
    </source>
</evidence>
<gene>
    <name evidence="2" type="ORF">PCANC_23409</name>
</gene>
<feature type="non-terminal residue" evidence="2">
    <location>
        <position position="1"/>
    </location>
</feature>
<accession>A0A2N5TQW3</accession>
<feature type="compositionally biased region" description="Polar residues" evidence="1">
    <location>
        <begin position="55"/>
        <end position="65"/>
    </location>
</feature>
<evidence type="ECO:0000313" key="3">
    <source>
        <dbReference type="Proteomes" id="UP000235388"/>
    </source>
</evidence>
<dbReference type="EMBL" id="PGCJ01000468">
    <property type="protein sequence ID" value="PLW27866.1"/>
    <property type="molecule type" value="Genomic_DNA"/>
</dbReference>
<dbReference type="Proteomes" id="UP000235388">
    <property type="component" value="Unassembled WGS sequence"/>
</dbReference>
<dbReference type="OrthoDB" id="10006023at2759"/>
<proteinExistence type="predicted"/>
<dbReference type="STRING" id="200324.A0A2N5TQW3"/>
<keyword evidence="3" id="KW-1185">Reference proteome</keyword>